<dbReference type="EMBL" id="QSKW01000062">
    <property type="protein sequence ID" value="RHE89664.1"/>
    <property type="molecule type" value="Genomic_DNA"/>
</dbReference>
<comment type="caution">
    <text evidence="1">The sequence shown here is derived from an EMBL/GenBank/DDBJ whole genome shotgun (WGS) entry which is preliminary data.</text>
</comment>
<protein>
    <submittedName>
        <fullName evidence="1">Uncharacterized protein</fullName>
    </submittedName>
</protein>
<evidence type="ECO:0000313" key="1">
    <source>
        <dbReference type="EMBL" id="RHA83760.1"/>
    </source>
</evidence>
<dbReference type="RefSeq" id="WP_015520303.1">
    <property type="nucleotide sequence ID" value="NZ_CABJFX010000038.1"/>
</dbReference>
<proteinExistence type="predicted"/>
<gene>
    <name evidence="2" type="ORF">DW707_18100</name>
    <name evidence="1" type="ORF">DW914_16075</name>
</gene>
<evidence type="ECO:0000313" key="2">
    <source>
        <dbReference type="EMBL" id="RHE89664.1"/>
    </source>
</evidence>
<dbReference type="AlphaFoldDB" id="A0A3R6AD77"/>
<name>A0A3R6AD77_9FIRM</name>
<organism evidence="1 3">
    <name type="scientific">Roseburia inulinivorans</name>
    <dbReference type="NCBI Taxonomy" id="360807"/>
    <lineage>
        <taxon>Bacteria</taxon>
        <taxon>Bacillati</taxon>
        <taxon>Bacillota</taxon>
        <taxon>Clostridia</taxon>
        <taxon>Lachnospirales</taxon>
        <taxon>Lachnospiraceae</taxon>
        <taxon>Roseburia</taxon>
    </lineage>
</organism>
<sequence>MDIEQAIETIYTGLVSEESVPVKLRAFRELDREMLGQVQEALSFAIEYYKGKSLVPKKLAMAMVDIFGAFCFNSGFSEKELRELEDIGMKLQEQALELFDE</sequence>
<dbReference type="EMBL" id="QSFX01000038">
    <property type="protein sequence ID" value="RHA83760.1"/>
    <property type="molecule type" value="Genomic_DNA"/>
</dbReference>
<evidence type="ECO:0000313" key="3">
    <source>
        <dbReference type="Proteomes" id="UP000283492"/>
    </source>
</evidence>
<dbReference type="Proteomes" id="UP000286271">
    <property type="component" value="Unassembled WGS sequence"/>
</dbReference>
<accession>A0A3R6AD77</accession>
<reference evidence="3 4" key="1">
    <citation type="submission" date="2018-08" db="EMBL/GenBank/DDBJ databases">
        <title>A genome reference for cultivated species of the human gut microbiota.</title>
        <authorList>
            <person name="Zou Y."/>
            <person name="Xue W."/>
            <person name="Luo G."/>
        </authorList>
    </citation>
    <scope>NUCLEOTIDE SEQUENCE [LARGE SCALE GENOMIC DNA]</scope>
    <source>
        <strain evidence="2 4">AM27-11</strain>
        <strain evidence="1 3">AM42-1AC</strain>
    </source>
</reference>
<evidence type="ECO:0000313" key="4">
    <source>
        <dbReference type="Proteomes" id="UP000286271"/>
    </source>
</evidence>
<dbReference type="Proteomes" id="UP000283492">
    <property type="component" value="Unassembled WGS sequence"/>
</dbReference>